<comment type="caution">
    <text evidence="2">The sequence shown here is derived from an EMBL/GenBank/DDBJ whole genome shotgun (WGS) entry which is preliminary data.</text>
</comment>
<evidence type="ECO:0000313" key="2">
    <source>
        <dbReference type="EMBL" id="PRD49975.1"/>
    </source>
</evidence>
<keyword evidence="1" id="KW-0812">Transmembrane</keyword>
<organism evidence="2 3">
    <name type="scientific">Phyllobacterium myrsinacearum</name>
    <dbReference type="NCBI Taxonomy" id="28101"/>
    <lineage>
        <taxon>Bacteria</taxon>
        <taxon>Pseudomonadati</taxon>
        <taxon>Pseudomonadota</taxon>
        <taxon>Alphaproteobacteria</taxon>
        <taxon>Hyphomicrobiales</taxon>
        <taxon>Phyllobacteriaceae</taxon>
        <taxon>Phyllobacterium</taxon>
    </lineage>
</organism>
<accession>A0A2S9JB15</accession>
<feature type="transmembrane region" description="Helical" evidence="1">
    <location>
        <begin position="15"/>
        <end position="35"/>
    </location>
</feature>
<keyword evidence="1" id="KW-0472">Membrane</keyword>
<name>A0A2S9JB15_9HYPH</name>
<dbReference type="AlphaFoldDB" id="A0A2S9JB15"/>
<dbReference type="EMBL" id="PVBT01000009">
    <property type="protein sequence ID" value="PRD49975.1"/>
    <property type="molecule type" value="Genomic_DNA"/>
</dbReference>
<evidence type="ECO:0000256" key="1">
    <source>
        <dbReference type="SAM" id="Phobius"/>
    </source>
</evidence>
<gene>
    <name evidence="2" type="ORF">C5750_24465</name>
</gene>
<evidence type="ECO:0008006" key="4">
    <source>
        <dbReference type="Google" id="ProtNLM"/>
    </source>
</evidence>
<dbReference type="Proteomes" id="UP000238563">
    <property type="component" value="Unassembled WGS sequence"/>
</dbReference>
<reference evidence="2 3" key="1">
    <citation type="submission" date="2018-02" db="EMBL/GenBank/DDBJ databases">
        <title>The draft genome of Phyllobacterium myrsinacearum DSM5892.</title>
        <authorList>
            <person name="Li L."/>
            <person name="Liu L."/>
            <person name="Zhang X."/>
            <person name="Wang T."/>
        </authorList>
    </citation>
    <scope>NUCLEOTIDE SEQUENCE [LARGE SCALE GENOMIC DNA]</scope>
    <source>
        <strain evidence="2 3">DSM 5892</strain>
    </source>
</reference>
<sequence length="213" mass="24083">MDLRELFSGGWERNLTLASAAFSAGALLVSILALVQTSRQVDIANESLRASEKNAAFISLINDLGQVCGALDFSRGANKFLWTSYPTSQRLQIVASYQPNYLVPRSDNPKLIQEVQAKIGLLDARQTGIQTWLEEAEYEFIRQSLFELKNQYESEVEAKRYVSISSDSYLKVAGLCHGTRDALLKWYRDPQKFLQAQMPRMEDVQLNTRGPRV</sequence>
<dbReference type="OrthoDB" id="9964494at2"/>
<proteinExistence type="predicted"/>
<dbReference type="RefSeq" id="WP_105737722.1">
    <property type="nucleotide sequence ID" value="NZ_PVBT01000009.1"/>
</dbReference>
<protein>
    <recommendedName>
        <fullName evidence="4">CHASE3 domain-containing protein</fullName>
    </recommendedName>
</protein>
<evidence type="ECO:0000313" key="3">
    <source>
        <dbReference type="Proteomes" id="UP000238563"/>
    </source>
</evidence>
<keyword evidence="1" id="KW-1133">Transmembrane helix</keyword>
<keyword evidence="3" id="KW-1185">Reference proteome</keyword>